<dbReference type="GO" id="GO:0005524">
    <property type="term" value="F:ATP binding"/>
    <property type="evidence" value="ECO:0007669"/>
    <property type="project" value="InterPro"/>
</dbReference>
<evidence type="ECO:0000259" key="1">
    <source>
        <dbReference type="PROSITE" id="PS50011"/>
    </source>
</evidence>
<reference evidence="2" key="1">
    <citation type="submission" date="2023-06" db="EMBL/GenBank/DDBJ databases">
        <authorList>
            <consortium name="Lawrence Berkeley National Laboratory"/>
            <person name="Ahrendt S."/>
            <person name="Sahu N."/>
            <person name="Indic B."/>
            <person name="Wong-Bajracharya J."/>
            <person name="Merenyi Z."/>
            <person name="Ke H.-M."/>
            <person name="Monk M."/>
            <person name="Kocsube S."/>
            <person name="Drula E."/>
            <person name="Lipzen A."/>
            <person name="Balint B."/>
            <person name="Henrissat B."/>
            <person name="Andreopoulos B."/>
            <person name="Martin F.M."/>
            <person name="Harder C.B."/>
            <person name="Rigling D."/>
            <person name="Ford K.L."/>
            <person name="Foster G.D."/>
            <person name="Pangilinan J."/>
            <person name="Papanicolaou A."/>
            <person name="Barry K."/>
            <person name="LaButti K."/>
            <person name="Viragh M."/>
            <person name="Koriabine M."/>
            <person name="Yan M."/>
            <person name="Riley R."/>
            <person name="Champramary S."/>
            <person name="Plett K.L."/>
            <person name="Tsai I.J."/>
            <person name="Slot J."/>
            <person name="Sipos G."/>
            <person name="Plett J."/>
            <person name="Nagy L.G."/>
            <person name="Grigoriev I.V."/>
        </authorList>
    </citation>
    <scope>NUCLEOTIDE SEQUENCE</scope>
    <source>
        <strain evidence="2">CCBAS 213</strain>
    </source>
</reference>
<feature type="domain" description="Protein kinase" evidence="1">
    <location>
        <begin position="1"/>
        <end position="220"/>
    </location>
</feature>
<accession>A0AA39NA83</accession>
<dbReference type="RefSeq" id="XP_060333649.1">
    <property type="nucleotide sequence ID" value="XM_060477075.1"/>
</dbReference>
<keyword evidence="3" id="KW-1185">Reference proteome</keyword>
<dbReference type="InterPro" id="IPR000719">
    <property type="entry name" value="Prot_kinase_dom"/>
</dbReference>
<comment type="caution">
    <text evidence="2">The sequence shown here is derived from an EMBL/GenBank/DDBJ whole genome shotgun (WGS) entry which is preliminary data.</text>
</comment>
<dbReference type="InterPro" id="IPR011009">
    <property type="entry name" value="Kinase-like_dom_sf"/>
</dbReference>
<dbReference type="PROSITE" id="PS50011">
    <property type="entry name" value="PROTEIN_KINASE_DOM"/>
    <property type="match status" value="1"/>
</dbReference>
<name>A0AA39NA83_ARMTA</name>
<gene>
    <name evidence="2" type="ORF">EV420DRAFT_1640213</name>
</gene>
<dbReference type="SUPFAM" id="SSF56112">
    <property type="entry name" value="Protein kinase-like (PK-like)"/>
    <property type="match status" value="1"/>
</dbReference>
<dbReference type="Proteomes" id="UP001175211">
    <property type="component" value="Unassembled WGS sequence"/>
</dbReference>
<protein>
    <recommendedName>
        <fullName evidence="1">Protein kinase domain-containing protein</fullName>
    </recommendedName>
</protein>
<evidence type="ECO:0000313" key="2">
    <source>
        <dbReference type="EMBL" id="KAK0461911.1"/>
    </source>
</evidence>
<dbReference type="GO" id="GO:0004672">
    <property type="term" value="F:protein kinase activity"/>
    <property type="evidence" value="ECO:0007669"/>
    <property type="project" value="InterPro"/>
</dbReference>
<dbReference type="AlphaFoldDB" id="A0AA39NA83"/>
<organism evidence="2 3">
    <name type="scientific">Armillaria tabescens</name>
    <name type="common">Ringless honey mushroom</name>
    <name type="synonym">Agaricus tabescens</name>
    <dbReference type="NCBI Taxonomy" id="1929756"/>
    <lineage>
        <taxon>Eukaryota</taxon>
        <taxon>Fungi</taxon>
        <taxon>Dikarya</taxon>
        <taxon>Basidiomycota</taxon>
        <taxon>Agaricomycotina</taxon>
        <taxon>Agaricomycetes</taxon>
        <taxon>Agaricomycetidae</taxon>
        <taxon>Agaricales</taxon>
        <taxon>Marasmiineae</taxon>
        <taxon>Physalacriaceae</taxon>
        <taxon>Desarmillaria</taxon>
    </lineage>
</organism>
<dbReference type="GeneID" id="85360623"/>
<dbReference type="EMBL" id="JAUEPS010000010">
    <property type="protein sequence ID" value="KAK0461911.1"/>
    <property type="molecule type" value="Genomic_DNA"/>
</dbReference>
<proteinExistence type="predicted"/>
<evidence type="ECO:0000313" key="3">
    <source>
        <dbReference type="Proteomes" id="UP001175211"/>
    </source>
</evidence>
<dbReference type="Gene3D" id="1.10.510.10">
    <property type="entry name" value="Transferase(Phosphotransferase) domain 1"/>
    <property type="match status" value="1"/>
</dbReference>
<sequence>MIEYVPDLELERQLKKVVDGFWIDAREFLEQSGYKIHPKYDPTWTPTSELEEKEADVLLPRFTLASAWEKYWNAFVRYSRAVQFMHQHHVAHRDCTLRNIMMDPYEDVPGRFPSRKTSGWRQTTANSCLPGSPELNAGLDTTLSISACLGVMTPPCNPFPTDIYYLGNILREYFIDATKYGHGRRLGLEFLRPLMQEMVQDDPTRRPTIDEVVKRFHDLTHSLSYLHLRSLVQLSDAASICYPVNHFGRWMKYTLTLKPPLPKDTPPPLAVLSPDLHDFYTQNRDNGFNISFSSSFSFS</sequence>